<organism evidence="5">
    <name type="scientific">mine drainage metagenome</name>
    <dbReference type="NCBI Taxonomy" id="410659"/>
    <lineage>
        <taxon>unclassified sequences</taxon>
        <taxon>metagenomes</taxon>
        <taxon>ecological metagenomes</taxon>
    </lineage>
</organism>
<evidence type="ECO:0000256" key="1">
    <source>
        <dbReference type="ARBA" id="ARBA00022679"/>
    </source>
</evidence>
<evidence type="ECO:0000313" key="5">
    <source>
        <dbReference type="EMBL" id="EQD63643.1"/>
    </source>
</evidence>
<name>T1B5D6_9ZZZZ</name>
<evidence type="ECO:0000256" key="3">
    <source>
        <dbReference type="ARBA" id="ARBA00022777"/>
    </source>
</evidence>
<reference evidence="5" key="1">
    <citation type="submission" date="2013-08" db="EMBL/GenBank/DDBJ databases">
        <authorList>
            <person name="Mendez C."/>
            <person name="Richter M."/>
            <person name="Ferrer M."/>
            <person name="Sanchez J."/>
        </authorList>
    </citation>
    <scope>NUCLEOTIDE SEQUENCE</scope>
</reference>
<reference evidence="5" key="2">
    <citation type="journal article" date="2014" name="ISME J.">
        <title>Microbial stratification in low pH oxic and suboxic macroscopic growths along an acid mine drainage.</title>
        <authorList>
            <person name="Mendez-Garcia C."/>
            <person name="Mesa V."/>
            <person name="Sprenger R.R."/>
            <person name="Richter M."/>
            <person name="Diez M.S."/>
            <person name="Solano J."/>
            <person name="Bargiela R."/>
            <person name="Golyshina O.V."/>
            <person name="Manteca A."/>
            <person name="Ramos J.L."/>
            <person name="Gallego J.R."/>
            <person name="Llorente I."/>
            <person name="Martins Dos Santos V.A."/>
            <person name="Jensen O.N."/>
            <person name="Pelaez A.I."/>
            <person name="Sanchez J."/>
            <person name="Ferrer M."/>
        </authorList>
    </citation>
    <scope>NUCLEOTIDE SEQUENCE</scope>
</reference>
<keyword evidence="1" id="KW-0808">Transferase</keyword>
<dbReference type="EMBL" id="AUZX01006435">
    <property type="protein sequence ID" value="EQD63643.1"/>
    <property type="molecule type" value="Genomic_DNA"/>
</dbReference>
<dbReference type="SUPFAM" id="SSF56112">
    <property type="entry name" value="Protein kinase-like (PK-like)"/>
    <property type="match status" value="1"/>
</dbReference>
<sequence>RALRQVHHAGWIAARWHDPAFPRAFPFADEARWWDEHLADLEALIDSLE</sequence>
<dbReference type="InterPro" id="IPR011009">
    <property type="entry name" value="Kinase-like_dom_sf"/>
</dbReference>
<feature type="non-terminal residue" evidence="5">
    <location>
        <position position="1"/>
    </location>
</feature>
<keyword evidence="5" id="KW-0723">Serine/threonine-protein kinase</keyword>
<dbReference type="GO" id="GO:0005524">
    <property type="term" value="F:ATP binding"/>
    <property type="evidence" value="ECO:0007669"/>
    <property type="project" value="UniProtKB-KW"/>
</dbReference>
<dbReference type="InterPro" id="IPR032882">
    <property type="entry name" value="SrkA/RdoA"/>
</dbReference>
<dbReference type="PANTHER" id="PTHR39573">
    <property type="entry name" value="STRESS RESPONSE KINASE A"/>
    <property type="match status" value="1"/>
</dbReference>
<proteinExistence type="predicted"/>
<protein>
    <submittedName>
        <fullName evidence="5">Serine/threonine protein kinase</fullName>
    </submittedName>
</protein>
<keyword evidence="2" id="KW-0547">Nucleotide-binding</keyword>
<gene>
    <name evidence="5" type="ORF">B1A_09034</name>
</gene>
<keyword evidence="4" id="KW-0067">ATP-binding</keyword>
<evidence type="ECO:0000256" key="2">
    <source>
        <dbReference type="ARBA" id="ARBA00022741"/>
    </source>
</evidence>
<evidence type="ECO:0000256" key="4">
    <source>
        <dbReference type="ARBA" id="ARBA00022840"/>
    </source>
</evidence>
<dbReference type="GO" id="GO:0005737">
    <property type="term" value="C:cytoplasm"/>
    <property type="evidence" value="ECO:0007669"/>
    <property type="project" value="TreeGrafter"/>
</dbReference>
<dbReference type="PANTHER" id="PTHR39573:SF1">
    <property type="entry name" value="STRESS RESPONSE KINASE A"/>
    <property type="match status" value="1"/>
</dbReference>
<comment type="caution">
    <text evidence="5">The sequence shown here is derived from an EMBL/GenBank/DDBJ whole genome shotgun (WGS) entry which is preliminary data.</text>
</comment>
<dbReference type="Gene3D" id="1.20.1270.170">
    <property type="match status" value="1"/>
</dbReference>
<dbReference type="GO" id="GO:0004674">
    <property type="term" value="F:protein serine/threonine kinase activity"/>
    <property type="evidence" value="ECO:0007669"/>
    <property type="project" value="UniProtKB-KW"/>
</dbReference>
<keyword evidence="3 5" id="KW-0418">Kinase</keyword>
<accession>T1B5D6</accession>
<dbReference type="AlphaFoldDB" id="T1B5D6"/>